<proteinExistence type="predicted"/>
<reference evidence="1 2" key="1">
    <citation type="submission" date="2019-03" db="EMBL/GenBank/DDBJ databases">
        <title>Freshwater and sediment microbial communities from various areas in North America, analyzing microbe dynamics in response to fracking.</title>
        <authorList>
            <person name="Lamendella R."/>
        </authorList>
    </citation>
    <scope>NUCLEOTIDE SEQUENCE [LARGE SCALE GENOMIC DNA]</scope>
    <source>
        <strain evidence="1 2">6_TX</strain>
    </source>
</reference>
<sequence>MLPNSCRSILDEAALNRLVMSNRQECGQPTGMILLGVAPYTAMVFTWASSPRGISTNYTPLVQRPHTEARSPWMSRRWGATCLTSRSFASNLYQLMHGSSLPGYFCGRLVYYLASWKGKAVYKQEFCEFSLPLRQGSDCPKPLKMRFLRGMMLYLSSLAIGSIIYDSSSTGSIRKIRSQP</sequence>
<accession>A0A4R8FRQ7</accession>
<dbReference type="Proteomes" id="UP000294489">
    <property type="component" value="Unassembled WGS sequence"/>
</dbReference>
<name>A0A4R8FRQ7_9GAMM</name>
<protein>
    <submittedName>
        <fullName evidence="1">Uncharacterized protein</fullName>
    </submittedName>
</protein>
<dbReference type="AlphaFoldDB" id="A0A4R8FRQ7"/>
<evidence type="ECO:0000313" key="1">
    <source>
        <dbReference type="EMBL" id="TDX26027.1"/>
    </source>
</evidence>
<organism evidence="1 2">
    <name type="scientific">Modicisalibacter xianhensis</name>
    <dbReference type="NCBI Taxonomy" id="442341"/>
    <lineage>
        <taxon>Bacteria</taxon>
        <taxon>Pseudomonadati</taxon>
        <taxon>Pseudomonadota</taxon>
        <taxon>Gammaproteobacteria</taxon>
        <taxon>Oceanospirillales</taxon>
        <taxon>Halomonadaceae</taxon>
        <taxon>Modicisalibacter</taxon>
    </lineage>
</organism>
<evidence type="ECO:0000313" key="2">
    <source>
        <dbReference type="Proteomes" id="UP000294489"/>
    </source>
</evidence>
<comment type="caution">
    <text evidence="1">The sequence shown here is derived from an EMBL/GenBank/DDBJ whole genome shotgun (WGS) entry which is preliminary data.</text>
</comment>
<dbReference type="EMBL" id="SOEC01000017">
    <property type="protein sequence ID" value="TDX26027.1"/>
    <property type="molecule type" value="Genomic_DNA"/>
</dbReference>
<gene>
    <name evidence="1" type="ORF">DFO67_1179</name>
</gene>